<feature type="compositionally biased region" description="Low complexity" evidence="1">
    <location>
        <begin position="321"/>
        <end position="348"/>
    </location>
</feature>
<accession>A0AAV4FB22</accession>
<keyword evidence="2" id="KW-1133">Transmembrane helix</keyword>
<dbReference type="EMBL" id="BMAT01000655">
    <property type="protein sequence ID" value="GFR70469.1"/>
    <property type="molecule type" value="Genomic_DNA"/>
</dbReference>
<evidence type="ECO:0000259" key="3">
    <source>
        <dbReference type="PROSITE" id="PS50835"/>
    </source>
</evidence>
<sequence>MTSATAAIGTTPTLSCSAHSVLGALSISILRQRDGAILKESVESGAIVTLGPLLCEDTGVYECRVHNIEVTRTYQMNISVPCPPQLITNSLPVGIDSPFYNGSVGEDLIIHLDILSSPPPNWLSLTTLNSKDVLAFRTRNSTEDAEESSVSGQERYEFKYVPASPPYGSVELKIRNLTYDDIGNLFTLVVGNGVEANMSYAFMIREAHYADAHGDTVTKSCPPSSRSSLNIPALALGSSLAALVLTLLAVLVGWMLCRRYVGKRADVAAMEQDVGIKLQSSGINFVTASRPATGSPAVFDFSDNTTSRSRSLTFHVKALQQRNLQQQSPQTQHQQRQQSHIQQQQQQRNRFEQSVDEENFSKDYQPQDRLSRPHGPSECVEYPYYVPGVDVADGALTREILGTSPNSDPILNIYSTVPRTWSVPIDLEGIRAKPRSLTAKSPGTGKAGEQHGAQDSGLKVNKSIERDHKIQKETRQAEATKDLTACKLFDYTESPKDSMRAPKGE</sequence>
<keyword evidence="2" id="KW-0472">Membrane</keyword>
<feature type="transmembrane region" description="Helical" evidence="2">
    <location>
        <begin position="231"/>
        <end position="256"/>
    </location>
</feature>
<keyword evidence="2" id="KW-0812">Transmembrane</keyword>
<dbReference type="Proteomes" id="UP000762676">
    <property type="component" value="Unassembled WGS sequence"/>
</dbReference>
<evidence type="ECO:0000313" key="5">
    <source>
        <dbReference type="Proteomes" id="UP000762676"/>
    </source>
</evidence>
<dbReference type="InterPro" id="IPR036179">
    <property type="entry name" value="Ig-like_dom_sf"/>
</dbReference>
<feature type="compositionally biased region" description="Basic and acidic residues" evidence="1">
    <location>
        <begin position="349"/>
        <end position="371"/>
    </location>
</feature>
<comment type="caution">
    <text evidence="4">The sequence shown here is derived from an EMBL/GenBank/DDBJ whole genome shotgun (WGS) entry which is preliminary data.</text>
</comment>
<keyword evidence="5" id="KW-1185">Reference proteome</keyword>
<feature type="compositionally biased region" description="Basic and acidic residues" evidence="1">
    <location>
        <begin position="462"/>
        <end position="477"/>
    </location>
</feature>
<protein>
    <recommendedName>
        <fullName evidence="3">Ig-like domain-containing protein</fullName>
    </recommendedName>
</protein>
<dbReference type="AlphaFoldDB" id="A0AAV4FB22"/>
<feature type="region of interest" description="Disordered" evidence="1">
    <location>
        <begin position="321"/>
        <end position="377"/>
    </location>
</feature>
<evidence type="ECO:0000313" key="4">
    <source>
        <dbReference type="EMBL" id="GFR70469.1"/>
    </source>
</evidence>
<gene>
    <name evidence="4" type="ORF">ElyMa_000329300</name>
</gene>
<feature type="domain" description="Ig-like" evidence="3">
    <location>
        <begin position="1"/>
        <end position="79"/>
    </location>
</feature>
<proteinExistence type="predicted"/>
<dbReference type="InterPro" id="IPR007110">
    <property type="entry name" value="Ig-like_dom"/>
</dbReference>
<reference evidence="4 5" key="1">
    <citation type="journal article" date="2021" name="Elife">
        <title>Chloroplast acquisition without the gene transfer in kleptoplastic sea slugs, Plakobranchus ocellatus.</title>
        <authorList>
            <person name="Maeda T."/>
            <person name="Takahashi S."/>
            <person name="Yoshida T."/>
            <person name="Shimamura S."/>
            <person name="Takaki Y."/>
            <person name="Nagai Y."/>
            <person name="Toyoda A."/>
            <person name="Suzuki Y."/>
            <person name="Arimoto A."/>
            <person name="Ishii H."/>
            <person name="Satoh N."/>
            <person name="Nishiyama T."/>
            <person name="Hasebe M."/>
            <person name="Maruyama T."/>
            <person name="Minagawa J."/>
            <person name="Obokata J."/>
            <person name="Shigenobu S."/>
        </authorList>
    </citation>
    <scope>NUCLEOTIDE SEQUENCE [LARGE SCALE GENOMIC DNA]</scope>
</reference>
<dbReference type="SUPFAM" id="SSF48726">
    <property type="entry name" value="Immunoglobulin"/>
    <property type="match status" value="1"/>
</dbReference>
<evidence type="ECO:0000256" key="2">
    <source>
        <dbReference type="SAM" id="Phobius"/>
    </source>
</evidence>
<feature type="region of interest" description="Disordered" evidence="1">
    <location>
        <begin position="435"/>
        <end position="477"/>
    </location>
</feature>
<name>A0AAV4FB22_9GAST</name>
<dbReference type="PROSITE" id="PS50835">
    <property type="entry name" value="IG_LIKE"/>
    <property type="match status" value="1"/>
</dbReference>
<evidence type="ECO:0000256" key="1">
    <source>
        <dbReference type="SAM" id="MobiDB-lite"/>
    </source>
</evidence>
<organism evidence="4 5">
    <name type="scientific">Elysia marginata</name>
    <dbReference type="NCBI Taxonomy" id="1093978"/>
    <lineage>
        <taxon>Eukaryota</taxon>
        <taxon>Metazoa</taxon>
        <taxon>Spiralia</taxon>
        <taxon>Lophotrochozoa</taxon>
        <taxon>Mollusca</taxon>
        <taxon>Gastropoda</taxon>
        <taxon>Heterobranchia</taxon>
        <taxon>Euthyneura</taxon>
        <taxon>Panpulmonata</taxon>
        <taxon>Sacoglossa</taxon>
        <taxon>Placobranchoidea</taxon>
        <taxon>Plakobranchidae</taxon>
        <taxon>Elysia</taxon>
    </lineage>
</organism>